<dbReference type="KEGG" id="ccho:CCHOA_09050"/>
<evidence type="ECO:0000256" key="1">
    <source>
        <dbReference type="PIRSR" id="PIRSR005962-1"/>
    </source>
</evidence>
<keyword evidence="1" id="KW-0479">Metal-binding</keyword>
<dbReference type="PANTHER" id="PTHR11014:SF63">
    <property type="entry name" value="METALLOPEPTIDASE, PUTATIVE (AFU_ORTHOLOGUE AFUA_6G09600)-RELATED"/>
    <property type="match status" value="1"/>
</dbReference>
<feature type="domain" description="Peptidase M20 dimerisation" evidence="2">
    <location>
        <begin position="187"/>
        <end position="281"/>
    </location>
</feature>
<dbReference type="EC" id="3.-.-.-" evidence="3"/>
<dbReference type="EMBL" id="CP033896">
    <property type="protein sequence ID" value="AZA14193.1"/>
    <property type="molecule type" value="Genomic_DNA"/>
</dbReference>
<organism evidence="3 4">
    <name type="scientific">Corynebacterium choanae</name>
    <dbReference type="NCBI Taxonomy" id="1862358"/>
    <lineage>
        <taxon>Bacteria</taxon>
        <taxon>Bacillati</taxon>
        <taxon>Actinomycetota</taxon>
        <taxon>Actinomycetes</taxon>
        <taxon>Mycobacteriales</taxon>
        <taxon>Corynebacteriaceae</taxon>
        <taxon>Corynebacterium</taxon>
    </lineage>
</organism>
<evidence type="ECO:0000313" key="3">
    <source>
        <dbReference type="EMBL" id="AZA14193.1"/>
    </source>
</evidence>
<dbReference type="GO" id="GO:0016787">
    <property type="term" value="F:hydrolase activity"/>
    <property type="evidence" value="ECO:0007669"/>
    <property type="project" value="UniProtKB-KW"/>
</dbReference>
<dbReference type="OrthoDB" id="9777385at2"/>
<gene>
    <name evidence="3" type="primary">yxeP2</name>
    <name evidence="3" type="ORF">CCHOA_09050</name>
</gene>
<sequence length="397" mass="42064">MQLQAHINRWLAAHGEEMVQWRRHLHAHPELSHMEHSTTDFIATTLQTHGLAVTRFPGTGLMVDIGPASGDRIAIRADIDALPITEASGEPFTSTVAGVMHACGHDLHTAIVMGLACALADAPLTQPVRCIFQPAEEVMDGGAPQVISWGALDDVAAIFAAHAEPKLRTGTIGLRTGAITSASDVLEVKVHGPGGHTSRPQITADVVYALSSVVTQLPALLSRRIDPRTGTVLVFGTINAGYAANAIPESGSISGTVRTADIATWRTIEQTVRQLIADILAPTGVTHEVVYTKGVPPVVNDEVATAFFAHAATSIDPHAVVQAPQSSGGEDFSWYLEHVPGSMARLGCWNGQGEKPDLHRADLVVDERALEVGVRLFGSVVAAWDAGWVPTLQPAQP</sequence>
<dbReference type="Proteomes" id="UP000269019">
    <property type="component" value="Chromosome"/>
</dbReference>
<dbReference type="Gene3D" id="3.30.70.360">
    <property type="match status" value="1"/>
</dbReference>
<accession>A0A3G6J8T8</accession>
<dbReference type="InterPro" id="IPR017439">
    <property type="entry name" value="Amidohydrolase"/>
</dbReference>
<reference evidence="3 4" key="1">
    <citation type="submission" date="2018-11" db="EMBL/GenBank/DDBJ databases">
        <authorList>
            <person name="Kleinhagauer T."/>
            <person name="Glaeser S.P."/>
            <person name="Spergser J."/>
            <person name="Ruckert C."/>
            <person name="Kaempfer P."/>
            <person name="Busse H.-J."/>
        </authorList>
    </citation>
    <scope>NUCLEOTIDE SEQUENCE [LARGE SCALE GENOMIC DNA]</scope>
    <source>
        <strain evidence="3 4">200CH</strain>
    </source>
</reference>
<feature type="binding site" evidence="1">
    <location>
        <position position="359"/>
    </location>
    <ligand>
        <name>Mn(2+)</name>
        <dbReference type="ChEBI" id="CHEBI:29035"/>
        <label>2</label>
    </ligand>
</feature>
<protein>
    <submittedName>
        <fullName evidence="3">Putative hydrolase YxeP</fullName>
        <ecNumber evidence="3">3.-.-.-</ecNumber>
    </submittedName>
</protein>
<feature type="binding site" evidence="1">
    <location>
        <position position="105"/>
    </location>
    <ligand>
        <name>Mn(2+)</name>
        <dbReference type="ChEBI" id="CHEBI:29035"/>
        <label>2</label>
    </ligand>
</feature>
<dbReference type="GO" id="GO:0046872">
    <property type="term" value="F:metal ion binding"/>
    <property type="evidence" value="ECO:0007669"/>
    <property type="project" value="UniProtKB-KW"/>
</dbReference>
<evidence type="ECO:0000259" key="2">
    <source>
        <dbReference type="Pfam" id="PF07687"/>
    </source>
</evidence>
<dbReference type="AlphaFoldDB" id="A0A3G6J8T8"/>
<dbReference type="Gene3D" id="3.40.630.10">
    <property type="entry name" value="Zn peptidases"/>
    <property type="match status" value="1"/>
</dbReference>
<keyword evidence="1" id="KW-0464">Manganese</keyword>
<evidence type="ECO:0000313" key="4">
    <source>
        <dbReference type="Proteomes" id="UP000269019"/>
    </source>
</evidence>
<dbReference type="InterPro" id="IPR011650">
    <property type="entry name" value="Peptidase_M20_dimer"/>
</dbReference>
<feature type="binding site" evidence="1">
    <location>
        <position position="162"/>
    </location>
    <ligand>
        <name>Mn(2+)</name>
        <dbReference type="ChEBI" id="CHEBI:29035"/>
        <label>2</label>
    </ligand>
</feature>
<feature type="binding site" evidence="1">
    <location>
        <position position="137"/>
    </location>
    <ligand>
        <name>Mn(2+)</name>
        <dbReference type="ChEBI" id="CHEBI:29035"/>
        <label>2</label>
    </ligand>
</feature>
<keyword evidence="3" id="KW-0378">Hydrolase</keyword>
<dbReference type="PANTHER" id="PTHR11014">
    <property type="entry name" value="PEPTIDASE M20 FAMILY MEMBER"/>
    <property type="match status" value="1"/>
</dbReference>
<comment type="cofactor">
    <cofactor evidence="1">
        <name>Mn(2+)</name>
        <dbReference type="ChEBI" id="CHEBI:29035"/>
    </cofactor>
    <text evidence="1">The Mn(2+) ion enhances activity.</text>
</comment>
<dbReference type="InterPro" id="IPR036264">
    <property type="entry name" value="Bact_exopeptidase_dim_dom"/>
</dbReference>
<dbReference type="RefSeq" id="WP_123929237.1">
    <property type="nucleotide sequence ID" value="NZ_CP033896.1"/>
</dbReference>
<dbReference type="SUPFAM" id="SSF53187">
    <property type="entry name" value="Zn-dependent exopeptidases"/>
    <property type="match status" value="1"/>
</dbReference>
<dbReference type="NCBIfam" id="TIGR01891">
    <property type="entry name" value="amidohydrolases"/>
    <property type="match status" value="1"/>
</dbReference>
<feature type="binding site" evidence="1">
    <location>
        <position position="103"/>
    </location>
    <ligand>
        <name>Mn(2+)</name>
        <dbReference type="ChEBI" id="CHEBI:29035"/>
        <label>2</label>
    </ligand>
</feature>
<dbReference type="InterPro" id="IPR002933">
    <property type="entry name" value="Peptidase_M20"/>
</dbReference>
<dbReference type="PIRSF" id="PIRSF005962">
    <property type="entry name" value="Pept_M20D_amidohydro"/>
    <property type="match status" value="1"/>
</dbReference>
<dbReference type="Pfam" id="PF07687">
    <property type="entry name" value="M20_dimer"/>
    <property type="match status" value="1"/>
</dbReference>
<keyword evidence="4" id="KW-1185">Reference proteome</keyword>
<proteinExistence type="predicted"/>
<name>A0A3G6J8T8_9CORY</name>
<dbReference type="Pfam" id="PF01546">
    <property type="entry name" value="Peptidase_M20"/>
    <property type="match status" value="1"/>
</dbReference>
<dbReference type="SUPFAM" id="SSF55031">
    <property type="entry name" value="Bacterial exopeptidase dimerisation domain"/>
    <property type="match status" value="1"/>
</dbReference>